<sequence length="1004" mass="119071">MRALLIFRGEIMKSIFKTSRYFIMRAPLLPVSVYFKHLKVEDIDYKFFFDNPIIEEAIMTTTYHLYQSLTQISFESESKKARNAKESFLKYLIRMSTRGTPYGLLSGISLGQFGDLTDIQISNYISNYTKRVKIDGSWLSKLIRFFESNYDYYKDSFVIWNDRDYISNDRIYLDNQTCLLQENSNDTVSIKYNDILRFIKENMYMDLTFKDILELISEKFLINDDSIIKSFLQKLLDKEIIFTSLRTALKKENPLEFILNFYGHVNHRILKSLQLINNDIKTYQNMKIGEGKETFLRIRQLMRELFEAKEYLQIDTCVGTKNNFLSNGLSKTISEAAYILWLLSPNDLGTSTIKDFHYNFVEQFGFEQLVNLKELLSDVKGMGYPTYENQLVQNDIPLLKEKYLYAISHNQEIEITENDFLDLKRNNTISTDQAPVTSEIYSELYYGDAIEGYEEFLVISPIVSSYNAGATIGRFSKEFKKDLRNQLNNEIYEQYNEYSKENDTEIIHINEMPKYARNLNLISLSSTKFKELNLDMPSTTVLLDDLYVGSTYNKLYLFSKNLKSRVVFITDTMLNYVLCSNLYKFLREVSLGTTKFIQPINDKGIEMFNYCPRIRYKNVILKPATWKLSKDMFLKCIQENWINKFHEIQQFYAIPNDVTMAFGDNRLIIDLSNKNHISIIKKEINKQGRVCLLESFIQYSYNDRIIEIVTPIYRKDKTNEQIINIPQNIYGHPQLKRDWLSVHLFIEESYQNEFIIQYLLPFVSNLLADNQLENFFFIKYKDNKHFIKLRLLNKSRDLSLLYRKFLEHKQIWLKESELSHYAIVDYQPEIHRYGGIQSIETIEDYFMYDSWLAINIINQAFTYPKEFIVAITISFLLNELKISQKEIDEMRYNNVENLYRNKDIRKYKNDLVKLTNPKDNYHYLSEKIPSLHHILYCHYHELEKLKITLNQALSTPRTYIIGSLIHMRCNRIFGVNRDKEKFVLSIFNEIEKTKKYWCGETING</sequence>
<dbReference type="Proteomes" id="UP000255425">
    <property type="component" value="Unassembled WGS sequence"/>
</dbReference>
<dbReference type="NCBIfam" id="TIGR03891">
    <property type="entry name" value="thiopep_ocin"/>
    <property type="match status" value="1"/>
</dbReference>
<gene>
    <name evidence="3" type="ORF">NCTC11807_02010</name>
</gene>
<dbReference type="InterPro" id="IPR006827">
    <property type="entry name" value="Lant_deHydtase_N"/>
</dbReference>
<name>A0A380H8F3_9STAP</name>
<dbReference type="EMBL" id="UHDZ01000001">
    <property type="protein sequence ID" value="SUM73151.1"/>
    <property type="molecule type" value="Genomic_DNA"/>
</dbReference>
<evidence type="ECO:0000313" key="4">
    <source>
        <dbReference type="Proteomes" id="UP000255425"/>
    </source>
</evidence>
<dbReference type="InterPro" id="IPR023809">
    <property type="entry name" value="Thiopep_bacteriocin_synth_dom"/>
</dbReference>
<evidence type="ECO:0000313" key="3">
    <source>
        <dbReference type="EMBL" id="SUM73151.1"/>
    </source>
</evidence>
<feature type="domain" description="Lantibiotic dehydratase N-terminal" evidence="1">
    <location>
        <begin position="51"/>
        <end position="679"/>
    </location>
</feature>
<evidence type="ECO:0000259" key="1">
    <source>
        <dbReference type="Pfam" id="PF04738"/>
    </source>
</evidence>
<reference evidence="3 4" key="1">
    <citation type="submission" date="2018-06" db="EMBL/GenBank/DDBJ databases">
        <authorList>
            <consortium name="Pathogen Informatics"/>
            <person name="Doyle S."/>
        </authorList>
    </citation>
    <scope>NUCLEOTIDE SEQUENCE [LARGE SCALE GENOMIC DNA]</scope>
    <source>
        <strain evidence="3 4">NCTC11807</strain>
    </source>
</reference>
<dbReference type="Pfam" id="PF04738">
    <property type="entry name" value="Lant_dehydr_N"/>
    <property type="match status" value="1"/>
</dbReference>
<accession>A0A380H8F3</accession>
<evidence type="ECO:0000259" key="2">
    <source>
        <dbReference type="Pfam" id="PF14028"/>
    </source>
</evidence>
<dbReference type="AlphaFoldDB" id="A0A380H8F3"/>
<keyword evidence="4" id="KW-1185">Reference proteome</keyword>
<dbReference type="Pfam" id="PF14028">
    <property type="entry name" value="Lant_dehydr_C"/>
    <property type="match status" value="1"/>
</dbReference>
<organism evidence="3 4">
    <name type="scientific">Staphylococcus saccharolyticus</name>
    <dbReference type="NCBI Taxonomy" id="33028"/>
    <lineage>
        <taxon>Bacteria</taxon>
        <taxon>Bacillati</taxon>
        <taxon>Bacillota</taxon>
        <taxon>Bacilli</taxon>
        <taxon>Bacillales</taxon>
        <taxon>Staphylococcaceae</taxon>
        <taxon>Staphylococcus</taxon>
    </lineage>
</organism>
<proteinExistence type="predicted"/>
<feature type="domain" description="Thiopeptide-type bacteriocin biosynthesis" evidence="2">
    <location>
        <begin position="739"/>
        <end position="985"/>
    </location>
</feature>
<protein>
    <submittedName>
        <fullName evidence="3">Thiopeptide-type bacteriocin biosynthesis domain protein</fullName>
    </submittedName>
</protein>